<name>A0A699PZK3_TANCI</name>
<evidence type="ECO:0000256" key="1">
    <source>
        <dbReference type="SAM" id="MobiDB-lite"/>
    </source>
</evidence>
<reference evidence="2" key="1">
    <citation type="journal article" date="2019" name="Sci. Rep.">
        <title>Draft genome of Tanacetum cinerariifolium, the natural source of mosquito coil.</title>
        <authorList>
            <person name="Yamashiro T."/>
            <person name="Shiraishi A."/>
            <person name="Satake H."/>
            <person name="Nakayama K."/>
        </authorList>
    </citation>
    <scope>NUCLEOTIDE SEQUENCE</scope>
</reference>
<sequence>FDVDDSGGEEVFVEGKNDNVVEEVVNDAQVSTVATTVTIITEEITLAQALEALKTSKPKAKGIVFQDPGKSTTTTTISTHQSQDKVKGIIIEEPVKPKKKDQIRLDEEAALNLQVEFDEEERLAREKERELKKNKKPIFP</sequence>
<comment type="caution">
    <text evidence="2">The sequence shown here is derived from an EMBL/GenBank/DDBJ whole genome shotgun (WGS) entry which is preliminary data.</text>
</comment>
<protein>
    <submittedName>
        <fullName evidence="2">Uncharacterized protein</fullName>
    </submittedName>
</protein>
<gene>
    <name evidence="2" type="ORF">Tci_826097</name>
</gene>
<proteinExistence type="predicted"/>
<organism evidence="2">
    <name type="scientific">Tanacetum cinerariifolium</name>
    <name type="common">Dalmatian daisy</name>
    <name type="synonym">Chrysanthemum cinerariifolium</name>
    <dbReference type="NCBI Taxonomy" id="118510"/>
    <lineage>
        <taxon>Eukaryota</taxon>
        <taxon>Viridiplantae</taxon>
        <taxon>Streptophyta</taxon>
        <taxon>Embryophyta</taxon>
        <taxon>Tracheophyta</taxon>
        <taxon>Spermatophyta</taxon>
        <taxon>Magnoliopsida</taxon>
        <taxon>eudicotyledons</taxon>
        <taxon>Gunneridae</taxon>
        <taxon>Pentapetalae</taxon>
        <taxon>asterids</taxon>
        <taxon>campanulids</taxon>
        <taxon>Asterales</taxon>
        <taxon>Asteraceae</taxon>
        <taxon>Asteroideae</taxon>
        <taxon>Anthemideae</taxon>
        <taxon>Anthemidinae</taxon>
        <taxon>Tanacetum</taxon>
    </lineage>
</organism>
<dbReference type="AlphaFoldDB" id="A0A699PZK3"/>
<evidence type="ECO:0000313" key="2">
    <source>
        <dbReference type="EMBL" id="GFC54127.1"/>
    </source>
</evidence>
<feature type="region of interest" description="Disordered" evidence="1">
    <location>
        <begin position="62"/>
        <end position="82"/>
    </location>
</feature>
<feature type="non-terminal residue" evidence="2">
    <location>
        <position position="1"/>
    </location>
</feature>
<dbReference type="EMBL" id="BKCJ010960050">
    <property type="protein sequence ID" value="GFC54127.1"/>
    <property type="molecule type" value="Genomic_DNA"/>
</dbReference>
<accession>A0A699PZK3</accession>